<gene>
    <name evidence="1" type="ORF">Vadar_012780</name>
</gene>
<keyword evidence="2" id="KW-1185">Reference proteome</keyword>
<proteinExistence type="predicted"/>
<evidence type="ECO:0000313" key="1">
    <source>
        <dbReference type="EMBL" id="KAH7865894.1"/>
    </source>
</evidence>
<organism evidence="1 2">
    <name type="scientific">Vaccinium darrowii</name>
    <dbReference type="NCBI Taxonomy" id="229202"/>
    <lineage>
        <taxon>Eukaryota</taxon>
        <taxon>Viridiplantae</taxon>
        <taxon>Streptophyta</taxon>
        <taxon>Embryophyta</taxon>
        <taxon>Tracheophyta</taxon>
        <taxon>Spermatophyta</taxon>
        <taxon>Magnoliopsida</taxon>
        <taxon>eudicotyledons</taxon>
        <taxon>Gunneridae</taxon>
        <taxon>Pentapetalae</taxon>
        <taxon>asterids</taxon>
        <taxon>Ericales</taxon>
        <taxon>Ericaceae</taxon>
        <taxon>Vaccinioideae</taxon>
        <taxon>Vaccinieae</taxon>
        <taxon>Vaccinium</taxon>
    </lineage>
</organism>
<sequence length="137" mass="15879">MGERNKSRSLGSLQWNIDTSVRSKSANCKVLKFCTKIEGPKHLFTIWKEIEDNVVDCPEGFRPVVMRACKKLWRNHKGLTKKLFYAKHKDDPNILLKVPKRVLPDKWVELVNYWGTKAAKTKAKERLRATEVAQRTG</sequence>
<accession>A0ACB7ZJ80</accession>
<dbReference type="EMBL" id="CM037159">
    <property type="protein sequence ID" value="KAH7865894.1"/>
    <property type="molecule type" value="Genomic_DNA"/>
</dbReference>
<name>A0ACB7ZJ80_9ERIC</name>
<evidence type="ECO:0000313" key="2">
    <source>
        <dbReference type="Proteomes" id="UP000828048"/>
    </source>
</evidence>
<dbReference type="Proteomes" id="UP000828048">
    <property type="component" value="Chromosome 9"/>
</dbReference>
<reference evidence="1 2" key="1">
    <citation type="journal article" date="2021" name="Hortic Res">
        <title>High-quality reference genome and annotation aids understanding of berry development for evergreen blueberry (Vaccinium darrowii).</title>
        <authorList>
            <person name="Yu J."/>
            <person name="Hulse-Kemp A.M."/>
            <person name="Babiker E."/>
            <person name="Staton M."/>
        </authorList>
    </citation>
    <scope>NUCLEOTIDE SEQUENCE [LARGE SCALE GENOMIC DNA]</scope>
    <source>
        <strain evidence="2">cv. NJ 8807/NJ 8810</strain>
        <tissue evidence="1">Young leaf</tissue>
    </source>
</reference>
<protein>
    <submittedName>
        <fullName evidence="1">Uncharacterized protein</fullName>
    </submittedName>
</protein>
<comment type="caution">
    <text evidence="1">The sequence shown here is derived from an EMBL/GenBank/DDBJ whole genome shotgun (WGS) entry which is preliminary data.</text>
</comment>